<keyword evidence="8" id="KW-0779">Telomere</keyword>
<evidence type="ECO:0000256" key="14">
    <source>
        <dbReference type="ARBA" id="ARBA00061562"/>
    </source>
</evidence>
<keyword evidence="6" id="KW-0597">Phosphoprotein</keyword>
<dbReference type="GO" id="GO:0000723">
    <property type="term" value="P:telomere maintenance"/>
    <property type="evidence" value="ECO:0007669"/>
    <property type="project" value="TreeGrafter"/>
</dbReference>
<comment type="similarity">
    <text evidence="14">Belongs to the RIF1 family.</text>
</comment>
<evidence type="ECO:0000313" key="21">
    <source>
        <dbReference type="Proteomes" id="UP000700334"/>
    </source>
</evidence>
<feature type="region of interest" description="Disordered" evidence="18">
    <location>
        <begin position="2070"/>
        <end position="2089"/>
    </location>
</feature>
<evidence type="ECO:0000256" key="10">
    <source>
        <dbReference type="ARBA" id="ARBA00023212"/>
    </source>
</evidence>
<evidence type="ECO:0000256" key="8">
    <source>
        <dbReference type="ARBA" id="ARBA00022895"/>
    </source>
</evidence>
<feature type="region of interest" description="Disordered" evidence="18">
    <location>
        <begin position="36"/>
        <end position="73"/>
    </location>
</feature>
<evidence type="ECO:0000256" key="2">
    <source>
        <dbReference type="ARBA" id="ARBA00004186"/>
    </source>
</evidence>
<evidence type="ECO:0000256" key="7">
    <source>
        <dbReference type="ARBA" id="ARBA00022763"/>
    </source>
</evidence>
<dbReference type="GO" id="GO:0005819">
    <property type="term" value="C:spindle"/>
    <property type="evidence" value="ECO:0007669"/>
    <property type="project" value="UniProtKB-SubCell"/>
</dbReference>
<feature type="region of interest" description="Disordered" evidence="18">
    <location>
        <begin position="1522"/>
        <end position="1701"/>
    </location>
</feature>
<feature type="compositionally biased region" description="Polar residues" evidence="18">
    <location>
        <begin position="1766"/>
        <end position="1786"/>
    </location>
</feature>
<accession>A0A8J6AFJ1</accession>
<keyword evidence="4" id="KW-0158">Chromosome</keyword>
<dbReference type="GO" id="GO:2001034">
    <property type="term" value="P:positive regulation of double-strand break repair via nonhomologous end joining"/>
    <property type="evidence" value="ECO:0007669"/>
    <property type="project" value="UniProtKB-ARBA"/>
</dbReference>
<dbReference type="GO" id="GO:0005634">
    <property type="term" value="C:nucleus"/>
    <property type="evidence" value="ECO:0007669"/>
    <property type="project" value="UniProtKB-SubCell"/>
</dbReference>
<evidence type="ECO:0000313" key="20">
    <source>
        <dbReference type="EMBL" id="KAG8510424.1"/>
    </source>
</evidence>
<proteinExistence type="inferred from homology"/>
<evidence type="ECO:0000256" key="9">
    <source>
        <dbReference type="ARBA" id="ARBA00023204"/>
    </source>
</evidence>
<dbReference type="CDD" id="cd14267">
    <property type="entry name" value="Rif1_CTD_C-II_like"/>
    <property type="match status" value="1"/>
</dbReference>
<feature type="compositionally biased region" description="Basic and acidic residues" evidence="18">
    <location>
        <begin position="1381"/>
        <end position="1394"/>
    </location>
</feature>
<evidence type="ECO:0000256" key="1">
    <source>
        <dbReference type="ARBA" id="ARBA00004123"/>
    </source>
</evidence>
<gene>
    <name evidence="20" type="ORF">J0S82_018428</name>
</gene>
<dbReference type="InterPro" id="IPR011989">
    <property type="entry name" value="ARM-like"/>
</dbReference>
<dbReference type="Pfam" id="PF12231">
    <property type="entry name" value="Rif1_N"/>
    <property type="match status" value="1"/>
</dbReference>
<dbReference type="GO" id="GO:0035861">
    <property type="term" value="C:site of double-strand break"/>
    <property type="evidence" value="ECO:0007669"/>
    <property type="project" value="UniProtKB-ARBA"/>
</dbReference>
<name>A0A8J6AFJ1_GALPY</name>
<dbReference type="InterPro" id="IPR022031">
    <property type="entry name" value="Rif1_N"/>
</dbReference>
<dbReference type="FunFam" id="1.25.10.10:FF:000255">
    <property type="entry name" value="Telomere-associated protein RIF1 isoform 1"/>
    <property type="match status" value="1"/>
</dbReference>
<comment type="caution">
    <text evidence="20">The sequence shown here is derived from an EMBL/GenBank/DDBJ whole genome shotgun (WGS) entry which is preliminary data.</text>
</comment>
<feature type="region of interest" description="Disordered" evidence="18">
    <location>
        <begin position="1759"/>
        <end position="1810"/>
    </location>
</feature>
<feature type="compositionally biased region" description="Basic residues" evidence="18">
    <location>
        <begin position="1676"/>
        <end position="1685"/>
    </location>
</feature>
<dbReference type="PANTHER" id="PTHR22928:SF3">
    <property type="entry name" value="TELOMERE-ASSOCIATED PROTEIN RIF1"/>
    <property type="match status" value="1"/>
</dbReference>
<evidence type="ECO:0000256" key="17">
    <source>
        <dbReference type="ARBA" id="ARBA00077619"/>
    </source>
</evidence>
<keyword evidence="12" id="KW-0131">Cell cycle</keyword>
<feature type="domain" description="Telomere-associated protein Rif1 N-terminal" evidence="19">
    <location>
        <begin position="167"/>
        <end position="385"/>
    </location>
</feature>
<dbReference type="Gene3D" id="1.25.10.10">
    <property type="entry name" value="Leucine-rich Repeat Variant"/>
    <property type="match status" value="1"/>
</dbReference>
<comment type="subunit">
    <text evidence="15">Interacts with TP53BP1 (when phosphorylated by ATM). May interact with TRF2. Interacts with SHLD2. Interacts with ERCC6 (via WHD region). Interacts with ASTE1.</text>
</comment>
<dbReference type="OrthoDB" id="5399929at2759"/>
<dbReference type="SUPFAM" id="SSF48371">
    <property type="entry name" value="ARM repeat"/>
    <property type="match status" value="1"/>
</dbReference>
<dbReference type="InterPro" id="IPR016024">
    <property type="entry name" value="ARM-type_fold"/>
</dbReference>
<keyword evidence="21" id="KW-1185">Reference proteome</keyword>
<feature type="compositionally biased region" description="Basic residues" evidence="18">
    <location>
        <begin position="1395"/>
        <end position="1404"/>
    </location>
</feature>
<keyword evidence="9" id="KW-0234">DNA repair</keyword>
<evidence type="ECO:0000256" key="12">
    <source>
        <dbReference type="ARBA" id="ARBA00023306"/>
    </source>
</evidence>
<sequence length="2552" mass="282367">RIREVESGRVRVLRGRGQEDAVRIFADDYRGHSGRSRGTLCLAQPPPPRGEMPGSAGFSRPLPRQSPPPVESCPGKWWRERAWAGVRCGPGCVLQGAGGGLDLGFVRLGQVCGGCEAEKPGAGAGARVWGPDLRWPAARLFSVTDMTAPDQSPLAPLLETLEDPSASHGEQTDAYLTLTSRMTGEDGKDVITEIEKKLPRLYKVISTHISSQNSELSSAALQALGFCLYNPKITSGLSETNTEELLSKLNDVIKSSDKNVRTRALWVISKQTFPTEVVGKIVSGIIDSLEVILGRGEMHSAVVDYEALNVIIRLIEQAPVQMGEEAIRWAKLVIPLVVHSAQKVHLRGATALEMGMPLLLQKQQEIASITEQLMTTTLHRSGSFINSLLQLEELGFRSGAPMIKKIAFIAWKSLIDNFALNPEILCSAKRLKLLMQPLSSIHVRTEALALTKLEVWWYLLMRLGPHLPANFEQVCVPLIQSTISIDSNTSFQSTSSRVATSTGLNPMTPVHKGASSYGPPGTPRMNLSSNFGGMATIPSIQLLGLEMLLHFLLGPEVLSFAKQNKLVLSLEPLEYPLISSSSFFSKHASTLISAVHDSFVAVGKDASDVVVSAIWKKLISLVKSVIESGNKKERSGSEVLTILLKSLESIVKSEVFPLLKTLVLMEITIKGLPEKVLGSAAYQVANMDILNASILNGTPALFLIKLIFNNNLLECGIEDQRFFLNLEVLVGCVLSGPTSPLAFSDSVLNVINQNAKQLENKEHLWRMWSIIVTPLTELINQTNEVNQGDALEHNFSAIYGALTLPINHIFSVQKFPMATMKTLLKSWSELYRAFARCAALVATAEENLCCEELSSKIMSNLVAEDLSNLLFLERIIHIITIMVDCIDFSPYNVKYQPKRPSDWSKKKKEPLGKLAALFKLIVKVIYSFHTLSLKEIHSDTLLTIGQSITSILSTVLGHISLPSMIRKIFATLTRPLALFYENLKLDEVPKVYSCMNNKLEKLLGEIIACLHFNYTGTYDSEFLEQISPLLCIIFLHKNKQIRKQSAQFWNATFAKETMLIYPEELKPVLRQVKQKFVLLLPCLENVEIMEESSGPYSDATENSQLNIKISGMETKSSGKRDSFLSQTKDIKENKLSSAKLKLESASLKTKNEMPLEEEKSTDFVFIPPEEKDAKERILTEHQKEVLKTKRCDIPAMYNNLDVSQDTLFSQYTQEESVESPSSEKSKEDSKMIFKDEQMESDNVIPQDVTENCGMDEHLEKASLSNNQCGAIEETNREIVSNNNTRKKALISSKKAPPECTSSAENTSCVSSSSVSIATSSGNHPPQPTSRRQTFITLEKFDGSENRPFSPSPLNNMSSVIAVKNNQEVTAKSDIPPKAKKREVALSKSDSERGVHGIKRSGRRASKAEQTGNKRSKSLMRSDEEQNTQESIDGAVALENNPPDLLNQAECVLDNQAYFSESTVEYEDMMHKPTVESAVLLQNNSVEEKTLGINLESKENTPPTVKSADQIVNEDVHVQITPNQKTLRRSLRRRSEIAEPTTDNQDKENHQRKERRKEDEKTIHKSPLHIKDDVLPKQKPVSEQIVQENLIEKGTNLHEKTFGETSTNAETEENGRNPDHDNIKSEGDGVQDIADKSSEKPVRGRTRYQTRRASQGLLSSIENSESDSSEAKEDGSRKKRSGKWKNKSSDSVDSEDQEKMVKQECGKVENQINDYNSYSELDTDIKSPICEEKESNIVTLEDTAISAGLLQISDNVSDIHERKNKPNKCTENSLSNPPVSESNLRTRNANKRLHKRESVENNSKGESSKIGASDISLLSEKTLQGLECQHKRSKRVRRSKGCDCCGEKSQPQEKSFIGLKNTENYDVKTSETKKTDVQTPATVTETSKADVYSEINLTDEPHSVNFYLDLKEESDTSLILSEIELKERTIEDSLPSGNYKEESFDTKSEEAISSEIREPSNKKCKAVGSCLGNSKDTSLGCSALETNKEKAEAILKEEINIENVNGEADTFEIKAGVNSEVKAMDLDVENNKSEPDLSQQKSAKTDFNEGTINENSEKHTESEADIVKEQNAEEAATEKSNSSISSSQNNTPIKMSAQMEISGQTTTGGQDGKSDEPDPGSPEKINAEVENSEEVVIGENAKMGHVSETETGDLITKASKPKEAETKTLNIETDNLVPETLAICTGEEKIDSNLTETNTELNKPEEIKFDGNQEVMANDEILQEIHHTSEEIPQSLTSEMAVSELITEDNSASPQKLRELDPLLVSACDSPSGVEARCVWSPLASPSTSILKRGLKRSQEDEISSPVNKVRRVSFADPIYQAGLADDIDRRCSLKSYSLNNSPIVRSIKTSPTAQYKITEMTKESMSCPAESVYPALVNCVAPVDIILPQITSNMARGLGQLIRAKNIKTIGDLSTLTASEIKTLPIRSPKVSNVKKALRIYHEQQMKSRGLEEIPVFDISEKTVNGIENKSLSPEEERLASDLVDPVALETPLSKNLVAQISALALQLDSEDLHSYSGSQLFEMHEKLGSMANSIIKNLQSRWRSTTNETST</sequence>
<evidence type="ECO:0000256" key="3">
    <source>
        <dbReference type="ARBA" id="ARBA00004574"/>
    </source>
</evidence>
<evidence type="ECO:0000256" key="18">
    <source>
        <dbReference type="SAM" id="MobiDB-lite"/>
    </source>
</evidence>
<reference evidence="20" key="1">
    <citation type="journal article" date="2021" name="Evol. Appl.">
        <title>The genome of the Pyrenean desman and the effects of bottlenecks and inbreeding on the genomic landscape of an endangered species.</title>
        <authorList>
            <person name="Escoda L."/>
            <person name="Castresana J."/>
        </authorList>
    </citation>
    <scope>NUCLEOTIDE SEQUENCE</scope>
    <source>
        <strain evidence="20">IBE-C5619</strain>
    </source>
</reference>
<evidence type="ECO:0000256" key="15">
    <source>
        <dbReference type="ARBA" id="ARBA00062353"/>
    </source>
</evidence>
<keyword evidence="7" id="KW-0227">DNA damage</keyword>
<evidence type="ECO:0000256" key="6">
    <source>
        <dbReference type="ARBA" id="ARBA00022553"/>
    </source>
</evidence>
<evidence type="ECO:0000256" key="16">
    <source>
        <dbReference type="ARBA" id="ARBA00069421"/>
    </source>
</evidence>
<dbReference type="EMBL" id="JAGFMF010011870">
    <property type="protein sequence ID" value="KAG8510424.1"/>
    <property type="molecule type" value="Genomic_DNA"/>
</dbReference>
<evidence type="ECO:0000256" key="13">
    <source>
        <dbReference type="ARBA" id="ARBA00053654"/>
    </source>
</evidence>
<evidence type="ECO:0000259" key="19">
    <source>
        <dbReference type="Pfam" id="PF12231"/>
    </source>
</evidence>
<keyword evidence="5" id="KW-0963">Cytoplasm</keyword>
<keyword evidence="10" id="KW-0206">Cytoskeleton</keyword>
<comment type="function">
    <text evidence="13">Key regulator of TP53BP1 that plays a key role in the repair of double-strand DNA breaks (DSBs) in response to DNA damage: acts by promoting non-homologous end joining (NHEJ)-mediated repair of DSBs. In response to DNA damage, interacts with ATM-phosphorylated TP53BP1. Interaction with TP53BP1 leads to dissociate the interaction between NUDT16L1/TIRR and TP53BP1, thereby unmasking the tandem Tudor-like domain of TP53BP1 and allowing recruitment to DNA DSBs. Once recruited to DSBs, RIF1 and TP53BP1 act by promoting NHEJ-mediated repair of DSBs. In the same time, RIF1 and TP53BP1 specifically counteract the function of BRCA1 by blocking DSBs resection via homologous recombination (HR) during G1 phase. Also required for immunoglobulin class-switch recombination (CSR) during antibody genesis, a process that involves the generation of DNA DSBs. Promotes NHEJ of dysfunctional telomeres.</text>
</comment>
<feature type="compositionally biased region" description="Low complexity" evidence="18">
    <location>
        <begin position="2079"/>
        <end position="2089"/>
    </location>
</feature>
<dbReference type="GO" id="GO:0006281">
    <property type="term" value="P:DNA repair"/>
    <property type="evidence" value="ECO:0007669"/>
    <property type="project" value="UniProtKB-KW"/>
</dbReference>
<feature type="region of interest" description="Disordered" evidence="18">
    <location>
        <begin position="2100"/>
        <end position="2124"/>
    </location>
</feature>
<dbReference type="Proteomes" id="UP000700334">
    <property type="component" value="Unassembled WGS sequence"/>
</dbReference>
<dbReference type="GO" id="GO:2000042">
    <property type="term" value="P:negative regulation of double-strand break repair via homologous recombination"/>
    <property type="evidence" value="ECO:0007669"/>
    <property type="project" value="UniProtKB-ARBA"/>
</dbReference>
<comment type="subcellular location">
    <subcellularLocation>
        <location evidence="3">Chromosome</location>
        <location evidence="3">Telomere</location>
    </subcellularLocation>
    <subcellularLocation>
        <location evidence="2">Cytoplasm</location>
        <location evidence="2">Cytoskeleton</location>
        <location evidence="2">Spindle</location>
    </subcellularLocation>
    <subcellularLocation>
        <location evidence="1">Nucleus</location>
    </subcellularLocation>
</comment>
<feature type="region of interest" description="Disordered" evidence="18">
    <location>
        <begin position="2029"/>
        <end position="2063"/>
    </location>
</feature>
<feature type="compositionally biased region" description="Basic and acidic residues" evidence="18">
    <location>
        <begin position="1543"/>
        <end position="1575"/>
    </location>
</feature>
<evidence type="ECO:0000256" key="4">
    <source>
        <dbReference type="ARBA" id="ARBA00022454"/>
    </source>
</evidence>
<dbReference type="GO" id="GO:0140445">
    <property type="term" value="C:chromosome, telomeric repeat region"/>
    <property type="evidence" value="ECO:0007669"/>
    <property type="project" value="TreeGrafter"/>
</dbReference>
<organism evidence="20 21">
    <name type="scientific">Galemys pyrenaicus</name>
    <name type="common">Iberian desman</name>
    <name type="synonym">Pyrenean desman</name>
    <dbReference type="NCBI Taxonomy" id="202257"/>
    <lineage>
        <taxon>Eukaryota</taxon>
        <taxon>Metazoa</taxon>
        <taxon>Chordata</taxon>
        <taxon>Craniata</taxon>
        <taxon>Vertebrata</taxon>
        <taxon>Euteleostomi</taxon>
        <taxon>Mammalia</taxon>
        <taxon>Eutheria</taxon>
        <taxon>Laurasiatheria</taxon>
        <taxon>Eulipotyphla</taxon>
        <taxon>Talpidae</taxon>
        <taxon>Galemys</taxon>
    </lineage>
</organism>
<keyword evidence="11" id="KW-0539">Nucleus</keyword>
<protein>
    <recommendedName>
        <fullName evidence="16">Telomere-associated protein RIF1</fullName>
    </recommendedName>
    <alternativeName>
        <fullName evidence="17">Rap1-interacting factor 1 homolog</fullName>
    </alternativeName>
</protein>
<dbReference type="PANTHER" id="PTHR22928">
    <property type="entry name" value="TELOMERE-ASSOCIATED PROTEIN RIF1"/>
    <property type="match status" value="1"/>
</dbReference>
<feature type="region of interest" description="Disordered" evidence="18">
    <location>
        <begin position="1367"/>
        <end position="1428"/>
    </location>
</feature>
<feature type="non-terminal residue" evidence="20">
    <location>
        <position position="1"/>
    </location>
</feature>
<feature type="compositionally biased region" description="Basic and acidic residues" evidence="18">
    <location>
        <begin position="1612"/>
        <end position="1641"/>
    </location>
</feature>
<evidence type="ECO:0000256" key="11">
    <source>
        <dbReference type="ARBA" id="ARBA00023242"/>
    </source>
</evidence>
<feature type="compositionally biased region" description="Basic and acidic residues" evidence="18">
    <location>
        <begin position="2054"/>
        <end position="2063"/>
    </location>
</feature>
<evidence type="ECO:0000256" key="5">
    <source>
        <dbReference type="ARBA" id="ARBA00022490"/>
    </source>
</evidence>